<dbReference type="GO" id="GO:0005737">
    <property type="term" value="C:cytoplasm"/>
    <property type="evidence" value="ECO:0007669"/>
    <property type="project" value="TreeGrafter"/>
</dbReference>
<dbReference type="InterPro" id="IPR048696">
    <property type="entry name" value="SHQ1-like_CS"/>
</dbReference>
<gene>
    <name evidence="3" type="ORF">EXIGLDRAFT_719721</name>
</gene>
<dbReference type="FunCoup" id="A0A166AEE2">
    <property type="interactions" value="734"/>
</dbReference>
<dbReference type="Pfam" id="PF21413">
    <property type="entry name" value="SHQ1-like_CS"/>
    <property type="match status" value="1"/>
</dbReference>
<reference evidence="3 4" key="1">
    <citation type="journal article" date="2016" name="Mol. Biol. Evol.">
        <title>Comparative Genomics of Early-Diverging Mushroom-Forming Fungi Provides Insights into the Origins of Lignocellulose Decay Capabilities.</title>
        <authorList>
            <person name="Nagy L.G."/>
            <person name="Riley R."/>
            <person name="Tritt A."/>
            <person name="Adam C."/>
            <person name="Daum C."/>
            <person name="Floudas D."/>
            <person name="Sun H."/>
            <person name="Yadav J.S."/>
            <person name="Pangilinan J."/>
            <person name="Larsson K.H."/>
            <person name="Matsuura K."/>
            <person name="Barry K."/>
            <person name="Labutti K."/>
            <person name="Kuo R."/>
            <person name="Ohm R.A."/>
            <person name="Bhattacharya S.S."/>
            <person name="Shirouzu T."/>
            <person name="Yoshinaga Y."/>
            <person name="Martin F.M."/>
            <person name="Grigoriev I.V."/>
            <person name="Hibbett D.S."/>
        </authorList>
    </citation>
    <scope>NUCLEOTIDE SEQUENCE [LARGE SCALE GENOMIC DNA]</scope>
    <source>
        <strain evidence="3 4">HHB12029</strain>
    </source>
</reference>
<dbReference type="AlphaFoldDB" id="A0A166AEE2"/>
<evidence type="ECO:0000259" key="2">
    <source>
        <dbReference type="PROSITE" id="PS51203"/>
    </source>
</evidence>
<comment type="similarity">
    <text evidence="1">Belongs to the SHQ1 family.</text>
</comment>
<dbReference type="OrthoDB" id="73639at2759"/>
<dbReference type="InterPro" id="IPR008978">
    <property type="entry name" value="HSP20-like_chaperone"/>
</dbReference>
<keyword evidence="4" id="KW-1185">Reference proteome</keyword>
<dbReference type="STRING" id="1314781.A0A166AEE2"/>
<dbReference type="Proteomes" id="UP000077266">
    <property type="component" value="Unassembled WGS sequence"/>
</dbReference>
<dbReference type="GO" id="GO:0051082">
    <property type="term" value="F:unfolded protein binding"/>
    <property type="evidence" value="ECO:0007669"/>
    <property type="project" value="TreeGrafter"/>
</dbReference>
<dbReference type="Gene3D" id="2.60.40.790">
    <property type="match status" value="1"/>
</dbReference>
<dbReference type="InterPro" id="IPR007052">
    <property type="entry name" value="CS_dom"/>
</dbReference>
<dbReference type="GO" id="GO:0000493">
    <property type="term" value="P:box H/ACA snoRNP assembly"/>
    <property type="evidence" value="ECO:0007669"/>
    <property type="project" value="InterPro"/>
</dbReference>
<feature type="domain" description="CS" evidence="2">
    <location>
        <begin position="1"/>
        <end position="91"/>
    </location>
</feature>
<dbReference type="SUPFAM" id="SSF49764">
    <property type="entry name" value="HSP20-like chaperones"/>
    <property type="match status" value="1"/>
</dbReference>
<dbReference type="PANTHER" id="PTHR12967">
    <property type="entry name" value="PROTEIN SHQ1 HOMOLOG"/>
    <property type="match status" value="1"/>
</dbReference>
<evidence type="ECO:0000313" key="3">
    <source>
        <dbReference type="EMBL" id="KZV91099.1"/>
    </source>
</evidence>
<evidence type="ECO:0000256" key="1">
    <source>
        <dbReference type="ARBA" id="ARBA00005607"/>
    </source>
</evidence>
<dbReference type="Pfam" id="PF04925">
    <property type="entry name" value="SHQ1"/>
    <property type="match status" value="1"/>
</dbReference>
<sequence length="419" mass="46941">MITPRFACSQNEASLVVVLHVPAIRARDVEIIAQDTTLVVHVNPYFLRLVFEGTGGVVDDDESNARYDPSSGDLTITVSKQVKGESFPDLDLLPKLLAPEGSRDREQPPLIEVLDEEDAILQAAENDWQLPQQVAPVEELLTGQKQSYGFLNLHSGLFTHVAHAENDVNVLGLDIETLPASERSGKLRESEEKKWDEEYYMMDYIQDEEIRGIIEWEYPFRDDEFDEAEVLAQLRLPRREYLIDAGQARQLHVTLVSVLFSYFYDARATGRDPTSESAWTISALTPCFVALSTHATVRETVVASYRRALCYPLYRSFALCERVRADVGKVLGLGVKAVLRVLLEANAILAGHDVYYVYSKVWVEDYCVWIARHATAESLSALGREVGETEVGKGAVGWPLEELELAAKMAEADIDSDDE</sequence>
<dbReference type="PANTHER" id="PTHR12967:SF0">
    <property type="entry name" value="PROTEIN SHQ1 HOMOLOG"/>
    <property type="match status" value="1"/>
</dbReference>
<dbReference type="InterPro" id="IPR007009">
    <property type="entry name" value="Shq1_C"/>
</dbReference>
<dbReference type="CDD" id="cd00298">
    <property type="entry name" value="ACD_sHsps_p23-like"/>
    <property type="match status" value="1"/>
</dbReference>
<dbReference type="EMBL" id="KV426035">
    <property type="protein sequence ID" value="KZV91099.1"/>
    <property type="molecule type" value="Genomic_DNA"/>
</dbReference>
<dbReference type="InParanoid" id="A0A166AEE2"/>
<dbReference type="GO" id="GO:0005654">
    <property type="term" value="C:nucleoplasm"/>
    <property type="evidence" value="ECO:0007669"/>
    <property type="project" value="TreeGrafter"/>
</dbReference>
<protein>
    <submittedName>
        <fullName evidence="3">SHQ1-domain-containing protein</fullName>
    </submittedName>
</protein>
<proteinExistence type="inferred from homology"/>
<evidence type="ECO:0000313" key="4">
    <source>
        <dbReference type="Proteomes" id="UP000077266"/>
    </source>
</evidence>
<name>A0A166AEE2_EXIGL</name>
<accession>A0A166AEE2</accession>
<organism evidence="3 4">
    <name type="scientific">Exidia glandulosa HHB12029</name>
    <dbReference type="NCBI Taxonomy" id="1314781"/>
    <lineage>
        <taxon>Eukaryota</taxon>
        <taxon>Fungi</taxon>
        <taxon>Dikarya</taxon>
        <taxon>Basidiomycota</taxon>
        <taxon>Agaricomycotina</taxon>
        <taxon>Agaricomycetes</taxon>
        <taxon>Auriculariales</taxon>
        <taxon>Exidiaceae</taxon>
        <taxon>Exidia</taxon>
    </lineage>
</organism>
<dbReference type="InterPro" id="IPR039742">
    <property type="entry name" value="Shq1"/>
</dbReference>
<dbReference type="PROSITE" id="PS51203">
    <property type="entry name" value="CS"/>
    <property type="match status" value="1"/>
</dbReference>